<sequence>MKKFSLMFLITVMSLSLLSSFNIGSVSAKASYASTLEMVKLSHYSYFNLETGRLGSYLNKPGKKALFKELNSLSKNYKKEITTFDTMRDWVVVDRMGDSNLGFFGIAFKNPRVNEIVIAFRGTHDFLDFKQDFDLAMNRASAREQLAPAQIFVKRVANNNRGYKISLTGHSLGGWIAQYMVYRINEYGIIDDRILKNAETFNAPGYWKPSRSDKKYASLIRNNQHWNRVTTRYSDPINFIVKGDLVSDFLFDGHIGKKRKLYALGYDGAHSIKSYYAQPYKENGNLPK</sequence>
<reference evidence="2 3" key="1">
    <citation type="submission" date="2022-05" db="EMBL/GenBank/DDBJ databases">
        <title>Genome Sequencing of Bee-Associated Microbes.</title>
        <authorList>
            <person name="Dunlap C."/>
        </authorList>
    </citation>
    <scope>NUCLEOTIDE SEQUENCE [LARGE SCALE GENOMIC DNA]</scope>
    <source>
        <strain evidence="2 3">NRRL NRS-1438</strain>
    </source>
</reference>
<dbReference type="EMBL" id="JAMDLW010000007">
    <property type="protein sequence ID" value="MCY9519382.1"/>
    <property type="molecule type" value="Genomic_DNA"/>
</dbReference>
<keyword evidence="1" id="KW-0732">Signal</keyword>
<keyword evidence="3" id="KW-1185">Reference proteome</keyword>
<comment type="caution">
    <text evidence="2">The sequence shown here is derived from an EMBL/GenBank/DDBJ whole genome shotgun (WGS) entry which is preliminary data.</text>
</comment>
<feature type="chain" id="PRO_5045406938" evidence="1">
    <location>
        <begin position="29"/>
        <end position="288"/>
    </location>
</feature>
<accession>A0ABT4DPV4</accession>
<evidence type="ECO:0000313" key="3">
    <source>
        <dbReference type="Proteomes" id="UP001207626"/>
    </source>
</evidence>
<dbReference type="RefSeq" id="WP_087431815.1">
    <property type="nucleotide sequence ID" value="NZ_JAMDLV010000034.1"/>
</dbReference>
<dbReference type="InterPro" id="IPR029058">
    <property type="entry name" value="AB_hydrolase_fold"/>
</dbReference>
<dbReference type="Proteomes" id="UP001207626">
    <property type="component" value="Unassembled WGS sequence"/>
</dbReference>
<evidence type="ECO:0000313" key="2">
    <source>
        <dbReference type="EMBL" id="MCY9519382.1"/>
    </source>
</evidence>
<feature type="signal peptide" evidence="1">
    <location>
        <begin position="1"/>
        <end position="28"/>
    </location>
</feature>
<gene>
    <name evidence="2" type="ORF">M5X09_06745</name>
</gene>
<evidence type="ECO:0000256" key="1">
    <source>
        <dbReference type="SAM" id="SignalP"/>
    </source>
</evidence>
<dbReference type="InterPro" id="IPR024499">
    <property type="entry name" value="Mbeg1-like"/>
</dbReference>
<protein>
    <submittedName>
        <fullName evidence="2">Lipase family protein</fullName>
    </submittedName>
</protein>
<dbReference type="Gene3D" id="3.40.50.1820">
    <property type="entry name" value="alpha/beta hydrolase"/>
    <property type="match status" value="1"/>
</dbReference>
<organism evidence="2 3">
    <name type="scientific">Paenibacillus apiarius</name>
    <dbReference type="NCBI Taxonomy" id="46240"/>
    <lineage>
        <taxon>Bacteria</taxon>
        <taxon>Bacillati</taxon>
        <taxon>Bacillota</taxon>
        <taxon>Bacilli</taxon>
        <taxon>Bacillales</taxon>
        <taxon>Paenibacillaceae</taxon>
        <taxon>Paenibacillus</taxon>
    </lineage>
</organism>
<dbReference type="Pfam" id="PF11187">
    <property type="entry name" value="Mbeg1-like"/>
    <property type="match status" value="1"/>
</dbReference>
<proteinExistence type="predicted"/>
<dbReference type="SUPFAM" id="SSF53474">
    <property type="entry name" value="alpha/beta-Hydrolases"/>
    <property type="match status" value="1"/>
</dbReference>
<name>A0ABT4DPV4_9BACL</name>